<dbReference type="AlphaFoldDB" id="A0A392QTI8"/>
<dbReference type="NCBIfam" id="TIGR00756">
    <property type="entry name" value="PPR"/>
    <property type="match status" value="1"/>
</dbReference>
<protein>
    <submittedName>
        <fullName evidence="2">Pentatricopeptide repeat-containing protein</fullName>
    </submittedName>
</protein>
<dbReference type="Proteomes" id="UP000265520">
    <property type="component" value="Unassembled WGS sequence"/>
</dbReference>
<accession>A0A392QTI8</accession>
<dbReference type="EMBL" id="LXQA010160888">
    <property type="protein sequence ID" value="MCI27693.1"/>
    <property type="molecule type" value="Genomic_DNA"/>
</dbReference>
<dbReference type="Gene3D" id="1.25.40.10">
    <property type="entry name" value="Tetratricopeptide repeat domain"/>
    <property type="match status" value="1"/>
</dbReference>
<comment type="caution">
    <text evidence="2">The sequence shown here is derived from an EMBL/GenBank/DDBJ whole genome shotgun (WGS) entry which is preliminary data.</text>
</comment>
<evidence type="ECO:0000313" key="3">
    <source>
        <dbReference type="Proteomes" id="UP000265520"/>
    </source>
</evidence>
<feature type="non-terminal residue" evidence="2">
    <location>
        <position position="1"/>
    </location>
</feature>
<dbReference type="InterPro" id="IPR011990">
    <property type="entry name" value="TPR-like_helical_dom_sf"/>
</dbReference>
<evidence type="ECO:0000313" key="2">
    <source>
        <dbReference type="EMBL" id="MCI27693.1"/>
    </source>
</evidence>
<keyword evidence="1" id="KW-0677">Repeat</keyword>
<dbReference type="InterPro" id="IPR002885">
    <property type="entry name" value="PPR_rpt"/>
</dbReference>
<organism evidence="2 3">
    <name type="scientific">Trifolium medium</name>
    <dbReference type="NCBI Taxonomy" id="97028"/>
    <lineage>
        <taxon>Eukaryota</taxon>
        <taxon>Viridiplantae</taxon>
        <taxon>Streptophyta</taxon>
        <taxon>Embryophyta</taxon>
        <taxon>Tracheophyta</taxon>
        <taxon>Spermatophyta</taxon>
        <taxon>Magnoliopsida</taxon>
        <taxon>eudicotyledons</taxon>
        <taxon>Gunneridae</taxon>
        <taxon>Pentapetalae</taxon>
        <taxon>rosids</taxon>
        <taxon>fabids</taxon>
        <taxon>Fabales</taxon>
        <taxon>Fabaceae</taxon>
        <taxon>Papilionoideae</taxon>
        <taxon>50 kb inversion clade</taxon>
        <taxon>NPAAA clade</taxon>
        <taxon>Hologalegina</taxon>
        <taxon>IRL clade</taxon>
        <taxon>Trifolieae</taxon>
        <taxon>Trifolium</taxon>
    </lineage>
</organism>
<evidence type="ECO:0000256" key="1">
    <source>
        <dbReference type="ARBA" id="ARBA00022737"/>
    </source>
</evidence>
<name>A0A392QTI8_9FABA</name>
<proteinExistence type="predicted"/>
<reference evidence="2 3" key="1">
    <citation type="journal article" date="2018" name="Front. Plant Sci.">
        <title>Red Clover (Trifolium pratense) and Zigzag Clover (T. medium) - A Picture of Genomic Similarities and Differences.</title>
        <authorList>
            <person name="Dluhosova J."/>
            <person name="Istvanek J."/>
            <person name="Nedelnik J."/>
            <person name="Repkova J."/>
        </authorList>
    </citation>
    <scope>NUCLEOTIDE SEQUENCE [LARGE SCALE GENOMIC DNA]</scope>
    <source>
        <strain evidence="3">cv. 10/8</strain>
        <tissue evidence="2">Leaf</tissue>
    </source>
</reference>
<keyword evidence="3" id="KW-1185">Reference proteome</keyword>
<dbReference type="Pfam" id="PF01535">
    <property type="entry name" value="PPR"/>
    <property type="match status" value="2"/>
</dbReference>
<sequence>VLNQMFVSGFSPSVDTMIDVIRGFLRFGEMRKAFEMHKERKYGYFIWRDKDTKSLFYQGLSDEVTYTSLMMNAYLDEGNWDYAEELYGEMFRCGPYFSVLINGFDKKSRTTKVNKQLLILNY</sequence>